<keyword evidence="7" id="KW-1185">Reference proteome</keyword>
<dbReference type="InterPro" id="IPR016160">
    <property type="entry name" value="Ald_DH_CS_CYS"/>
</dbReference>
<dbReference type="STRING" id="1208324.P73_0334"/>
<accession>A0A0B5DPE2</accession>
<dbReference type="OrthoDB" id="9802947at2"/>
<sequence>MTYSLLIGGNLVAGARSLPVINPATGEAFDHAPLASRAQLDHAVAAAEHAFAGWAATPVAERKARLTAIAEAITANAAPLAELLTREQGKPLAQARRELGAMAGFFRYVTTLDLPEKRYTDADGRDLSVQRRPLGVVATIIPWNFPLMTIAFKVPFALLAGNTVLIKPSPTTPLSTLKFGEIIADLVPPGVVNIVTDDNDLGDAISSHPGIRKVSFTGSTATGRKVMASAAGTLKRLTLELGGNDAAIVLDDVDVEAVVPALFRAAFLNSGQVCLAVKRLYVQEGAYDRITSGLARLAEAAKVGDGLEEDVDFGPVQNRMQFEKLKDLLNEARGQGTILAGGRLGNGPGYFIPPTIVGDMREGCRLVDEEQFGPILPVIRFADPEEVLARSGQTDFGLGASVWSGDAARARTLAERIEAGTVWINKHADLAPHIPFGGAKQSGIGVEFGEEGLVEFTQIRVISA</sequence>
<evidence type="ECO:0000313" key="6">
    <source>
        <dbReference type="EMBL" id="AJE45049.1"/>
    </source>
</evidence>
<dbReference type="PROSITE" id="PS00687">
    <property type="entry name" value="ALDEHYDE_DEHYDR_GLU"/>
    <property type="match status" value="1"/>
</dbReference>
<dbReference type="SUPFAM" id="SSF53720">
    <property type="entry name" value="ALDH-like"/>
    <property type="match status" value="1"/>
</dbReference>
<reference evidence="6 7" key="1">
    <citation type="journal article" date="2014" name="Int. J. Syst. Evol. Microbiol.">
        <title>Celeribacter indicus sp. nov., a polycyclic aromatic hydrocarbon-degrading bacterium from deep-sea sediment and reclassification of Huaishuia halophila as Celeribacter halophilus comb. nov.</title>
        <authorList>
            <person name="Lai Q."/>
            <person name="Cao J."/>
            <person name="Yuan J."/>
            <person name="Li F."/>
            <person name="Shao Z."/>
        </authorList>
    </citation>
    <scope>NUCLEOTIDE SEQUENCE [LARGE SCALE GENOMIC DNA]</scope>
    <source>
        <strain evidence="6">P73</strain>
    </source>
</reference>
<dbReference type="Proteomes" id="UP000031521">
    <property type="component" value="Chromosome"/>
</dbReference>
<dbReference type="AlphaFoldDB" id="A0A0B5DPE2"/>
<dbReference type="InterPro" id="IPR016162">
    <property type="entry name" value="Ald_DH_N"/>
</dbReference>
<dbReference type="Gene3D" id="3.40.309.10">
    <property type="entry name" value="Aldehyde Dehydrogenase, Chain A, domain 2"/>
    <property type="match status" value="1"/>
</dbReference>
<dbReference type="InterPro" id="IPR016161">
    <property type="entry name" value="Ald_DH/histidinol_DH"/>
</dbReference>
<protein>
    <submittedName>
        <fullName evidence="6">Aldehyde dehydrogenase</fullName>
    </submittedName>
</protein>
<gene>
    <name evidence="6" type="ORF">P73_0334</name>
</gene>
<dbReference type="PANTHER" id="PTHR11699">
    <property type="entry name" value="ALDEHYDE DEHYDROGENASE-RELATED"/>
    <property type="match status" value="1"/>
</dbReference>
<dbReference type="PROSITE" id="PS00070">
    <property type="entry name" value="ALDEHYDE_DEHYDR_CYS"/>
    <property type="match status" value="1"/>
</dbReference>
<dbReference type="InterPro" id="IPR016163">
    <property type="entry name" value="Ald_DH_C"/>
</dbReference>
<dbReference type="FunFam" id="3.40.605.10:FF:000007">
    <property type="entry name" value="NAD/NADP-dependent betaine aldehyde dehydrogenase"/>
    <property type="match status" value="1"/>
</dbReference>
<evidence type="ECO:0000256" key="3">
    <source>
        <dbReference type="PROSITE-ProRule" id="PRU10007"/>
    </source>
</evidence>
<keyword evidence="2 4" id="KW-0560">Oxidoreductase</keyword>
<dbReference type="InterPro" id="IPR044086">
    <property type="entry name" value="LUC3-like"/>
</dbReference>
<comment type="similarity">
    <text evidence="1 4">Belongs to the aldehyde dehydrogenase family.</text>
</comment>
<dbReference type="HOGENOM" id="CLU_005391_0_0_5"/>
<dbReference type="Gene3D" id="3.40.605.10">
    <property type="entry name" value="Aldehyde Dehydrogenase, Chain A, domain 1"/>
    <property type="match status" value="1"/>
</dbReference>
<evidence type="ECO:0000256" key="1">
    <source>
        <dbReference type="ARBA" id="ARBA00009986"/>
    </source>
</evidence>
<evidence type="ECO:0000313" key="7">
    <source>
        <dbReference type="Proteomes" id="UP000031521"/>
    </source>
</evidence>
<dbReference type="GO" id="GO:0016620">
    <property type="term" value="F:oxidoreductase activity, acting on the aldehyde or oxo group of donors, NAD or NADP as acceptor"/>
    <property type="evidence" value="ECO:0007669"/>
    <property type="project" value="InterPro"/>
</dbReference>
<feature type="domain" description="Aldehyde dehydrogenase" evidence="5">
    <location>
        <begin position="16"/>
        <end position="461"/>
    </location>
</feature>
<dbReference type="InterPro" id="IPR015590">
    <property type="entry name" value="Aldehyde_DH_dom"/>
</dbReference>
<evidence type="ECO:0000259" key="5">
    <source>
        <dbReference type="Pfam" id="PF00171"/>
    </source>
</evidence>
<dbReference type="RefSeq" id="WP_043868186.1">
    <property type="nucleotide sequence ID" value="NZ_CP004393.1"/>
</dbReference>
<name>A0A0B5DPE2_9RHOB</name>
<dbReference type="KEGG" id="cid:P73_0334"/>
<evidence type="ECO:0000256" key="2">
    <source>
        <dbReference type="ARBA" id="ARBA00023002"/>
    </source>
</evidence>
<proteinExistence type="inferred from homology"/>
<dbReference type="InterPro" id="IPR029510">
    <property type="entry name" value="Ald_DH_CS_GLU"/>
</dbReference>
<organism evidence="6 7">
    <name type="scientific">Celeribacter indicus</name>
    <dbReference type="NCBI Taxonomy" id="1208324"/>
    <lineage>
        <taxon>Bacteria</taxon>
        <taxon>Pseudomonadati</taxon>
        <taxon>Pseudomonadota</taxon>
        <taxon>Alphaproteobacteria</taxon>
        <taxon>Rhodobacterales</taxon>
        <taxon>Roseobacteraceae</taxon>
        <taxon>Celeribacter</taxon>
    </lineage>
</organism>
<dbReference type="CDD" id="cd07106">
    <property type="entry name" value="ALDH_AldA-AAD23400"/>
    <property type="match status" value="1"/>
</dbReference>
<feature type="active site" evidence="3">
    <location>
        <position position="240"/>
    </location>
</feature>
<evidence type="ECO:0000256" key="4">
    <source>
        <dbReference type="RuleBase" id="RU003345"/>
    </source>
</evidence>
<dbReference type="Pfam" id="PF00171">
    <property type="entry name" value="Aldedh"/>
    <property type="match status" value="1"/>
</dbReference>
<dbReference type="EMBL" id="CP004393">
    <property type="protein sequence ID" value="AJE45049.1"/>
    <property type="molecule type" value="Genomic_DNA"/>
</dbReference>